<dbReference type="InterPro" id="IPR007214">
    <property type="entry name" value="YbaK/aa-tRNA-synth-assoc-dom"/>
</dbReference>
<dbReference type="GO" id="GO:0002161">
    <property type="term" value="F:aminoacyl-tRNA deacylase activity"/>
    <property type="evidence" value="ECO:0007669"/>
    <property type="project" value="InterPro"/>
</dbReference>
<keyword evidence="4" id="KW-1185">Reference proteome</keyword>
<proteinExistence type="inferred from homology"/>
<evidence type="ECO:0000256" key="1">
    <source>
        <dbReference type="ARBA" id="ARBA00010201"/>
    </source>
</evidence>
<evidence type="ECO:0000313" key="4">
    <source>
        <dbReference type="Proteomes" id="UP000055019"/>
    </source>
</evidence>
<organism evidence="3 4">
    <name type="scientific">Caballeronia arvi</name>
    <dbReference type="NCBI Taxonomy" id="1777135"/>
    <lineage>
        <taxon>Bacteria</taxon>
        <taxon>Pseudomonadati</taxon>
        <taxon>Pseudomonadota</taxon>
        <taxon>Betaproteobacteria</taxon>
        <taxon>Burkholderiales</taxon>
        <taxon>Burkholderiaceae</taxon>
        <taxon>Caballeronia</taxon>
    </lineage>
</organism>
<name>A0A158IRX0_9BURK</name>
<dbReference type="SUPFAM" id="SSF55826">
    <property type="entry name" value="YbaK/ProRS associated domain"/>
    <property type="match status" value="1"/>
</dbReference>
<accession>A0A158IRX0</accession>
<evidence type="ECO:0000259" key="2">
    <source>
        <dbReference type="Pfam" id="PF04073"/>
    </source>
</evidence>
<dbReference type="RefSeq" id="WP_061147356.1">
    <property type="nucleotide sequence ID" value="NZ_FCOM02000010.1"/>
</dbReference>
<reference evidence="3" key="1">
    <citation type="submission" date="2016-01" db="EMBL/GenBank/DDBJ databases">
        <authorList>
            <person name="Peeters C."/>
        </authorList>
    </citation>
    <scope>NUCLEOTIDE SEQUENCE [LARGE SCALE GENOMIC DNA]</scope>
    <source>
        <strain evidence="3">LMG 29317</strain>
    </source>
</reference>
<protein>
    <submittedName>
        <fullName evidence="3">Prolyl-tRNA editing protein ProX</fullName>
    </submittedName>
</protein>
<dbReference type="PANTHER" id="PTHR31423:SF3">
    <property type="entry name" value="PROLYL-TRNA SYNTHETASE ASSOCIATED DOMAIN-CONTAINING PROTEIN 1-RELATED"/>
    <property type="match status" value="1"/>
</dbReference>
<dbReference type="Proteomes" id="UP000055019">
    <property type="component" value="Unassembled WGS sequence"/>
</dbReference>
<dbReference type="InterPro" id="IPR040285">
    <property type="entry name" value="ProX/PRXD1"/>
</dbReference>
<dbReference type="EMBL" id="FCOM02000010">
    <property type="protein sequence ID" value="SAL58919.1"/>
    <property type="molecule type" value="Genomic_DNA"/>
</dbReference>
<dbReference type="PANTHER" id="PTHR31423">
    <property type="entry name" value="YBAK DOMAIN-CONTAINING PROTEIN"/>
    <property type="match status" value="1"/>
</dbReference>
<sequence length="260" mass="28779">MNDSVLGKNELLKLLEEWHIPFLCEEHDAVLNMSESGMLTLSLAGARCKHLLLQDKNDHYFLVVTTATKSLDLAELAAALGSRRLSFASADKLFELLGIRTGSLSPLALVNDESGRVRLVIDADLSGEESFLFHPLENNATVWLSRAGLETFLRTIEHPADWLHACARFRTTSEMRSSFACFAWPGSASTPMRPRAIDRSRSRGWACRRVSRQSAQSVQSKHDSRSLQGVRNIQSAAIHDQGLQGDADELGCFLTSLGRI</sequence>
<dbReference type="Gene3D" id="3.90.960.10">
    <property type="entry name" value="YbaK/aminoacyl-tRNA synthetase-associated domain"/>
    <property type="match status" value="1"/>
</dbReference>
<dbReference type="Pfam" id="PF04073">
    <property type="entry name" value="tRNA_edit"/>
    <property type="match status" value="1"/>
</dbReference>
<feature type="domain" description="YbaK/aminoacyl-tRNA synthetase-associated" evidence="2">
    <location>
        <begin position="46"/>
        <end position="151"/>
    </location>
</feature>
<dbReference type="AlphaFoldDB" id="A0A158IRX0"/>
<evidence type="ECO:0000313" key="3">
    <source>
        <dbReference type="EMBL" id="SAL58919.1"/>
    </source>
</evidence>
<dbReference type="OrthoDB" id="5145315at2"/>
<dbReference type="InterPro" id="IPR036754">
    <property type="entry name" value="YbaK/aa-tRNA-synt-asso_dom_sf"/>
</dbReference>
<comment type="similarity">
    <text evidence="1">Belongs to the PRORSD1 family.</text>
</comment>
<gene>
    <name evidence="3" type="primary">proX_1</name>
    <name evidence="3" type="ORF">AWB74_02818</name>
</gene>
<comment type="caution">
    <text evidence="3">The sequence shown here is derived from an EMBL/GenBank/DDBJ whole genome shotgun (WGS) entry which is preliminary data.</text>
</comment>